<dbReference type="EC" id="3.1.26.4" evidence="6 14"/>
<dbReference type="EMBL" id="AP023354">
    <property type="protein sequence ID" value="BCJ31082.1"/>
    <property type="molecule type" value="Genomic_DNA"/>
</dbReference>
<feature type="binding site" evidence="14 15">
    <location>
        <position position="35"/>
    </location>
    <ligand>
        <name>a divalent metal cation</name>
        <dbReference type="ChEBI" id="CHEBI:60240"/>
    </ligand>
</feature>
<dbReference type="PROSITE" id="PS51975">
    <property type="entry name" value="RNASE_H_2"/>
    <property type="match status" value="1"/>
</dbReference>
<dbReference type="InterPro" id="IPR001352">
    <property type="entry name" value="RNase_HII/HIII"/>
</dbReference>
<dbReference type="GO" id="GO:0005737">
    <property type="term" value="C:cytoplasm"/>
    <property type="evidence" value="ECO:0007669"/>
    <property type="project" value="UniProtKB-SubCell"/>
</dbReference>
<comment type="similarity">
    <text evidence="5 14 16">Belongs to the RNase HII family.</text>
</comment>
<dbReference type="InterPro" id="IPR024567">
    <property type="entry name" value="RNase_HII/HIII_dom"/>
</dbReference>
<evidence type="ECO:0000256" key="10">
    <source>
        <dbReference type="ARBA" id="ARBA00022723"/>
    </source>
</evidence>
<evidence type="ECO:0000256" key="2">
    <source>
        <dbReference type="ARBA" id="ARBA00001946"/>
    </source>
</evidence>
<evidence type="ECO:0000313" key="19">
    <source>
        <dbReference type="Proteomes" id="UP000680750"/>
    </source>
</evidence>
<evidence type="ECO:0000256" key="11">
    <source>
        <dbReference type="ARBA" id="ARBA00022759"/>
    </source>
</evidence>
<comment type="subcellular location">
    <subcellularLocation>
        <location evidence="4 14">Cytoplasm</location>
    </subcellularLocation>
</comment>
<dbReference type="PANTHER" id="PTHR10954">
    <property type="entry name" value="RIBONUCLEASE H2 SUBUNIT A"/>
    <property type="match status" value="1"/>
</dbReference>
<dbReference type="PANTHER" id="PTHR10954:SF18">
    <property type="entry name" value="RIBONUCLEASE HII"/>
    <property type="match status" value="1"/>
</dbReference>
<dbReference type="GO" id="GO:0003723">
    <property type="term" value="F:RNA binding"/>
    <property type="evidence" value="ECO:0007669"/>
    <property type="project" value="UniProtKB-UniRule"/>
</dbReference>
<feature type="binding site" evidence="14 15">
    <location>
        <position position="34"/>
    </location>
    <ligand>
        <name>a divalent metal cation</name>
        <dbReference type="ChEBI" id="CHEBI:60240"/>
    </ligand>
</feature>
<gene>
    <name evidence="14 18" type="primary">rnhB</name>
    <name evidence="18" type="ORF">Asera_51900</name>
</gene>
<dbReference type="InterPro" id="IPR022898">
    <property type="entry name" value="RNase_HII"/>
</dbReference>
<keyword evidence="19" id="KW-1185">Reference proteome</keyword>
<feature type="domain" description="RNase H type-2" evidence="17">
    <location>
        <begin position="28"/>
        <end position="222"/>
    </location>
</feature>
<evidence type="ECO:0000256" key="5">
    <source>
        <dbReference type="ARBA" id="ARBA00007383"/>
    </source>
</evidence>
<dbReference type="AlphaFoldDB" id="A0A810L910"/>
<comment type="cofactor">
    <cofactor evidence="14 15">
        <name>Mn(2+)</name>
        <dbReference type="ChEBI" id="CHEBI:29035"/>
    </cofactor>
    <cofactor evidence="14 15">
        <name>Mg(2+)</name>
        <dbReference type="ChEBI" id="CHEBI:18420"/>
    </cofactor>
    <text evidence="14 15">Manganese or magnesium. Binds 1 divalent metal ion per monomer in the absence of substrate. May bind a second metal ion after substrate binding.</text>
</comment>
<dbReference type="KEGG" id="aser:Asera_51900"/>
<evidence type="ECO:0000256" key="6">
    <source>
        <dbReference type="ARBA" id="ARBA00012180"/>
    </source>
</evidence>
<keyword evidence="9 14" id="KW-0540">Nuclease</keyword>
<protein>
    <recommendedName>
        <fullName evidence="7 14">Ribonuclease HII</fullName>
        <shortName evidence="14">RNase HII</shortName>
        <ecNumber evidence="6 14">3.1.26.4</ecNumber>
    </recommendedName>
</protein>
<evidence type="ECO:0000256" key="15">
    <source>
        <dbReference type="PROSITE-ProRule" id="PRU01319"/>
    </source>
</evidence>
<dbReference type="HAMAP" id="MF_00052_B">
    <property type="entry name" value="RNase_HII_B"/>
    <property type="match status" value="1"/>
</dbReference>
<reference evidence="18" key="1">
    <citation type="submission" date="2020-08" db="EMBL/GenBank/DDBJ databases">
        <title>Whole genome shotgun sequence of Actinocatenispora sera NBRC 101916.</title>
        <authorList>
            <person name="Komaki H."/>
            <person name="Tamura T."/>
        </authorList>
    </citation>
    <scope>NUCLEOTIDE SEQUENCE</scope>
    <source>
        <strain evidence="18">NBRC 101916</strain>
    </source>
</reference>
<evidence type="ECO:0000256" key="12">
    <source>
        <dbReference type="ARBA" id="ARBA00022801"/>
    </source>
</evidence>
<evidence type="ECO:0000256" key="1">
    <source>
        <dbReference type="ARBA" id="ARBA00000077"/>
    </source>
</evidence>
<evidence type="ECO:0000256" key="7">
    <source>
        <dbReference type="ARBA" id="ARBA00019179"/>
    </source>
</evidence>
<dbReference type="GO" id="GO:0043137">
    <property type="term" value="P:DNA replication, removal of RNA primer"/>
    <property type="evidence" value="ECO:0007669"/>
    <property type="project" value="TreeGrafter"/>
</dbReference>
<dbReference type="InterPro" id="IPR036397">
    <property type="entry name" value="RNaseH_sf"/>
</dbReference>
<evidence type="ECO:0000256" key="3">
    <source>
        <dbReference type="ARBA" id="ARBA00004065"/>
    </source>
</evidence>
<dbReference type="Pfam" id="PF01351">
    <property type="entry name" value="RNase_HII"/>
    <property type="match status" value="1"/>
</dbReference>
<comment type="catalytic activity">
    <reaction evidence="1 14 15 16">
        <text>Endonucleolytic cleavage to 5'-phosphomonoester.</text>
        <dbReference type="EC" id="3.1.26.4"/>
    </reaction>
</comment>
<sequence>MLAPQRTVIRRGSGMYGLEQALRRRGFRRIAGADEAGRGACAGPLVVAAAVLPAGKRGEIPGLADSKLLTAAARERVYDEVVARAEAYEIVVIGPTEVDVRGLHVCNVAGMRRAFARLAPAPDYVLTDGFPVDGVGVPGLAVWKGDRVAACVAAASVLAKVTRDRMMTELAQRWPQYGFAEHKGYVTPVHSAALEQHGPCPEHRFSYVNVAAVADRADPAVRRLRPALPASTLLLADAGEA</sequence>
<organism evidence="18 19">
    <name type="scientific">Actinocatenispora sera</name>
    <dbReference type="NCBI Taxonomy" id="390989"/>
    <lineage>
        <taxon>Bacteria</taxon>
        <taxon>Bacillati</taxon>
        <taxon>Actinomycetota</taxon>
        <taxon>Actinomycetes</taxon>
        <taxon>Micromonosporales</taxon>
        <taxon>Micromonosporaceae</taxon>
        <taxon>Actinocatenispora</taxon>
    </lineage>
</organism>
<dbReference type="RefSeq" id="WP_030446469.1">
    <property type="nucleotide sequence ID" value="NZ_AP023354.1"/>
</dbReference>
<dbReference type="InterPro" id="IPR012337">
    <property type="entry name" value="RNaseH-like_sf"/>
</dbReference>
<evidence type="ECO:0000256" key="16">
    <source>
        <dbReference type="RuleBase" id="RU003515"/>
    </source>
</evidence>
<dbReference type="NCBIfam" id="NF000598">
    <property type="entry name" value="PRK00015.2-2"/>
    <property type="match status" value="1"/>
</dbReference>
<dbReference type="GO" id="GO:0004523">
    <property type="term" value="F:RNA-DNA hybrid ribonuclease activity"/>
    <property type="evidence" value="ECO:0007669"/>
    <property type="project" value="UniProtKB-UniRule"/>
</dbReference>
<dbReference type="SUPFAM" id="SSF53098">
    <property type="entry name" value="Ribonuclease H-like"/>
    <property type="match status" value="1"/>
</dbReference>
<dbReference type="GO" id="GO:0032299">
    <property type="term" value="C:ribonuclease H2 complex"/>
    <property type="evidence" value="ECO:0007669"/>
    <property type="project" value="TreeGrafter"/>
</dbReference>
<comment type="function">
    <text evidence="3 14 16">Endonuclease that specifically degrades the RNA of RNA-DNA hybrids.</text>
</comment>
<evidence type="ECO:0000313" key="18">
    <source>
        <dbReference type="EMBL" id="BCJ31082.1"/>
    </source>
</evidence>
<keyword evidence="10 14" id="KW-0479">Metal-binding</keyword>
<evidence type="ECO:0000256" key="4">
    <source>
        <dbReference type="ARBA" id="ARBA00004496"/>
    </source>
</evidence>
<proteinExistence type="inferred from homology"/>
<dbReference type="NCBIfam" id="NF000595">
    <property type="entry name" value="PRK00015.1-3"/>
    <property type="match status" value="1"/>
</dbReference>
<accession>A0A810L910</accession>
<dbReference type="Gene3D" id="3.30.420.10">
    <property type="entry name" value="Ribonuclease H-like superfamily/Ribonuclease H"/>
    <property type="match status" value="1"/>
</dbReference>
<keyword evidence="13 14" id="KW-0464">Manganese</keyword>
<comment type="cofactor">
    <cofactor evidence="2">
        <name>Mg(2+)</name>
        <dbReference type="ChEBI" id="CHEBI:18420"/>
    </cofactor>
</comment>
<dbReference type="OrthoDB" id="9803420at2"/>
<dbReference type="GO" id="GO:0030145">
    <property type="term" value="F:manganese ion binding"/>
    <property type="evidence" value="ECO:0007669"/>
    <property type="project" value="UniProtKB-UniRule"/>
</dbReference>
<evidence type="ECO:0000256" key="13">
    <source>
        <dbReference type="ARBA" id="ARBA00023211"/>
    </source>
</evidence>
<keyword evidence="11 14" id="KW-0255">Endonuclease</keyword>
<evidence type="ECO:0000256" key="9">
    <source>
        <dbReference type="ARBA" id="ARBA00022722"/>
    </source>
</evidence>
<keyword evidence="12 14" id="KW-0378">Hydrolase</keyword>
<evidence type="ECO:0000256" key="14">
    <source>
        <dbReference type="HAMAP-Rule" id="MF_00052"/>
    </source>
</evidence>
<dbReference type="GO" id="GO:0006298">
    <property type="term" value="P:mismatch repair"/>
    <property type="evidence" value="ECO:0007669"/>
    <property type="project" value="TreeGrafter"/>
</dbReference>
<name>A0A810L910_9ACTN</name>
<dbReference type="Proteomes" id="UP000680750">
    <property type="component" value="Chromosome"/>
</dbReference>
<dbReference type="CDD" id="cd07182">
    <property type="entry name" value="RNase_HII_bacteria_HII_like"/>
    <property type="match status" value="1"/>
</dbReference>
<evidence type="ECO:0000259" key="17">
    <source>
        <dbReference type="PROSITE" id="PS51975"/>
    </source>
</evidence>
<evidence type="ECO:0000256" key="8">
    <source>
        <dbReference type="ARBA" id="ARBA00022490"/>
    </source>
</evidence>
<keyword evidence="8 14" id="KW-0963">Cytoplasm</keyword>
<feature type="binding site" evidence="14 15">
    <location>
        <position position="128"/>
    </location>
    <ligand>
        <name>a divalent metal cation</name>
        <dbReference type="ChEBI" id="CHEBI:60240"/>
    </ligand>
</feature>